<reference evidence="2" key="1">
    <citation type="submission" date="2021-03" db="EMBL/GenBank/DDBJ databases">
        <title>Draft genome sequence of rust myrtle Austropuccinia psidii MF-1, a brazilian biotype.</title>
        <authorList>
            <person name="Quecine M.C."/>
            <person name="Pachon D.M.R."/>
            <person name="Bonatelli M.L."/>
            <person name="Correr F.H."/>
            <person name="Franceschini L.M."/>
            <person name="Leite T.F."/>
            <person name="Margarido G.R.A."/>
            <person name="Almeida C.A."/>
            <person name="Ferrarezi J.A."/>
            <person name="Labate C.A."/>
        </authorList>
    </citation>
    <scope>NUCLEOTIDE SEQUENCE</scope>
    <source>
        <strain evidence="2">MF-1</strain>
    </source>
</reference>
<sequence length="160" mass="17735">MSRISSSNCISLLLVFILIHTVVTTTKESFEAGAMTPMDCSVEFHPKGTDVAFCSDEDFATDCLSSTCHAKPPNARQDYELESVAQNLIFHKCRVVKDANHKIPAVLAKKYKVDEHKKIVFIHSGVDKETGKPIPKNGVECPLSLKQNGLRVWCGLCLDR</sequence>
<keyword evidence="3" id="KW-1185">Reference proteome</keyword>
<keyword evidence="1" id="KW-0732">Signal</keyword>
<dbReference type="AlphaFoldDB" id="A0A9Q3KBK9"/>
<comment type="caution">
    <text evidence="2">The sequence shown here is derived from an EMBL/GenBank/DDBJ whole genome shotgun (WGS) entry which is preliminary data.</text>
</comment>
<accession>A0A9Q3KBK9</accession>
<gene>
    <name evidence="2" type="ORF">O181_116519</name>
</gene>
<dbReference type="EMBL" id="AVOT02099218">
    <property type="protein sequence ID" value="MBW0576804.1"/>
    <property type="molecule type" value="Genomic_DNA"/>
</dbReference>
<dbReference type="Proteomes" id="UP000765509">
    <property type="component" value="Unassembled WGS sequence"/>
</dbReference>
<evidence type="ECO:0000256" key="1">
    <source>
        <dbReference type="SAM" id="SignalP"/>
    </source>
</evidence>
<protein>
    <submittedName>
        <fullName evidence="2">Uncharacterized protein</fullName>
    </submittedName>
</protein>
<name>A0A9Q3KBK9_9BASI</name>
<evidence type="ECO:0000313" key="2">
    <source>
        <dbReference type="EMBL" id="MBW0576804.1"/>
    </source>
</evidence>
<feature type="signal peptide" evidence="1">
    <location>
        <begin position="1"/>
        <end position="24"/>
    </location>
</feature>
<feature type="chain" id="PRO_5040505905" evidence="1">
    <location>
        <begin position="25"/>
        <end position="160"/>
    </location>
</feature>
<organism evidence="2 3">
    <name type="scientific">Austropuccinia psidii MF-1</name>
    <dbReference type="NCBI Taxonomy" id="1389203"/>
    <lineage>
        <taxon>Eukaryota</taxon>
        <taxon>Fungi</taxon>
        <taxon>Dikarya</taxon>
        <taxon>Basidiomycota</taxon>
        <taxon>Pucciniomycotina</taxon>
        <taxon>Pucciniomycetes</taxon>
        <taxon>Pucciniales</taxon>
        <taxon>Sphaerophragmiaceae</taxon>
        <taxon>Austropuccinia</taxon>
    </lineage>
</organism>
<proteinExistence type="predicted"/>
<evidence type="ECO:0000313" key="3">
    <source>
        <dbReference type="Proteomes" id="UP000765509"/>
    </source>
</evidence>